<dbReference type="RefSeq" id="WP_084141861.1">
    <property type="nucleotide sequence ID" value="NZ_ARYK01000004.1"/>
</dbReference>
<dbReference type="STRING" id="1280950.HJO_08819"/>
<comment type="caution">
    <text evidence="5">The sequence shown here is derived from an EMBL/GenBank/DDBJ whole genome shotgun (WGS) entry which is preliminary data.</text>
</comment>
<dbReference type="PRINTS" id="PR00469">
    <property type="entry name" value="PNDRDTASEII"/>
</dbReference>
<evidence type="ECO:0000313" key="6">
    <source>
        <dbReference type="Proteomes" id="UP000025171"/>
    </source>
</evidence>
<evidence type="ECO:0000256" key="3">
    <source>
        <dbReference type="ARBA" id="ARBA00023002"/>
    </source>
</evidence>
<dbReference type="InterPro" id="IPR051209">
    <property type="entry name" value="FAD-bind_Monooxygenase_sf"/>
</dbReference>
<sequence>MGRSIRVAVIGAGMAGILAAIKLRERDIECVVFEKGDSVGGTWRENQYPGLACDVAAHWYTYSFARNPEWDSLMAEGKDIRAYFERVARDFGIMPLIRFNDEVVQLRFDEAGWDLLTASGHTDRFDVVIAATGVLHHPNIPHFDGIETFSGAAFHSVHWDHDVELDGKRIGVIGTGSTAAQLTSALVPRADQFQLFQRTAQWVMPRENISYTEEDKARFRENPAVLEELVRELRSKTLEGFANAVIDYDSPELAAIEQLCQENLETIRDPDLRQRLTPSYRAACKRLVISNTFYDAIQQPNAELVTSPIERVEPEGLRTADGQLHELDVLVLATGFKVDRFIRPTRVIGRNGVDLDAVWADGPKAYLSMSVPDFPNFFLLNGPNSPVGNFSLVEVAQHQIEYILQLVDGIRRGEYTEVSATEEAMQQFETERCEAAQKTVWVTGCDSWYLDKQGVPASWTFSYDRFEQETKAPRMQDYQVHAAHSSTASQGGVREQDQAGRRVK</sequence>
<reference evidence="5 6" key="1">
    <citation type="journal article" date="2014" name="Antonie Van Leeuwenhoek">
        <title>Hyphomonas beringensis sp. nov. and Hyphomonas chukchiensis sp. nov., isolated from surface seawater of the Bering Sea and Chukchi Sea.</title>
        <authorList>
            <person name="Li C."/>
            <person name="Lai Q."/>
            <person name="Li G."/>
            <person name="Dong C."/>
            <person name="Wang J."/>
            <person name="Liao Y."/>
            <person name="Shao Z."/>
        </authorList>
    </citation>
    <scope>NUCLEOTIDE SEQUENCE [LARGE SCALE GENOMIC DNA]</scope>
    <source>
        <strain evidence="5 6">MHS-2</strain>
    </source>
</reference>
<keyword evidence="3" id="KW-0560">Oxidoreductase</keyword>
<dbReference type="PATRIC" id="fig|1280950.3.peg.1765"/>
<dbReference type="InterPro" id="IPR020946">
    <property type="entry name" value="Flavin_mOase-like"/>
</dbReference>
<dbReference type="Pfam" id="PF00743">
    <property type="entry name" value="FMO-like"/>
    <property type="match status" value="1"/>
</dbReference>
<dbReference type="GO" id="GO:0050661">
    <property type="term" value="F:NADP binding"/>
    <property type="evidence" value="ECO:0007669"/>
    <property type="project" value="InterPro"/>
</dbReference>
<evidence type="ECO:0000256" key="4">
    <source>
        <dbReference type="SAM" id="MobiDB-lite"/>
    </source>
</evidence>
<accession>A0A059FNB3</accession>
<dbReference type="SUPFAM" id="SSF51905">
    <property type="entry name" value="FAD/NAD(P)-binding domain"/>
    <property type="match status" value="1"/>
</dbReference>
<dbReference type="GO" id="GO:0004499">
    <property type="term" value="F:N,N-dimethylaniline monooxygenase activity"/>
    <property type="evidence" value="ECO:0007669"/>
    <property type="project" value="InterPro"/>
</dbReference>
<feature type="region of interest" description="Disordered" evidence="4">
    <location>
        <begin position="478"/>
        <end position="504"/>
    </location>
</feature>
<keyword evidence="1" id="KW-0285">Flavoprotein</keyword>
<organism evidence="5 6">
    <name type="scientific">Hyphomonas johnsonii MHS-2</name>
    <dbReference type="NCBI Taxonomy" id="1280950"/>
    <lineage>
        <taxon>Bacteria</taxon>
        <taxon>Pseudomonadati</taxon>
        <taxon>Pseudomonadota</taxon>
        <taxon>Alphaproteobacteria</taxon>
        <taxon>Hyphomonadales</taxon>
        <taxon>Hyphomonadaceae</taxon>
        <taxon>Hyphomonas</taxon>
    </lineage>
</organism>
<dbReference type="PANTHER" id="PTHR42877">
    <property type="entry name" value="L-ORNITHINE N(5)-MONOOXYGENASE-RELATED"/>
    <property type="match status" value="1"/>
</dbReference>
<protein>
    <submittedName>
        <fullName evidence="5">Flavin-containing monooxygenase FMO</fullName>
    </submittedName>
</protein>
<evidence type="ECO:0000256" key="1">
    <source>
        <dbReference type="ARBA" id="ARBA00022630"/>
    </source>
</evidence>
<dbReference type="Proteomes" id="UP000025171">
    <property type="component" value="Unassembled WGS sequence"/>
</dbReference>
<evidence type="ECO:0000313" key="5">
    <source>
        <dbReference type="EMBL" id="KCZ92124.1"/>
    </source>
</evidence>
<proteinExistence type="predicted"/>
<keyword evidence="6" id="KW-1185">Reference proteome</keyword>
<keyword evidence="2" id="KW-0274">FAD</keyword>
<dbReference type="EMBL" id="ARYK01000004">
    <property type="protein sequence ID" value="KCZ92124.1"/>
    <property type="molecule type" value="Genomic_DNA"/>
</dbReference>
<gene>
    <name evidence="5" type="ORF">HJO_08819</name>
</gene>
<dbReference type="OrthoDB" id="312624at2"/>
<dbReference type="InterPro" id="IPR036188">
    <property type="entry name" value="FAD/NAD-bd_sf"/>
</dbReference>
<dbReference type="eggNOG" id="COG2072">
    <property type="taxonomic scope" value="Bacteria"/>
</dbReference>
<dbReference type="PANTHER" id="PTHR42877:SF4">
    <property type="entry name" value="FAD_NAD(P)-BINDING DOMAIN-CONTAINING PROTEIN-RELATED"/>
    <property type="match status" value="1"/>
</dbReference>
<dbReference type="Gene3D" id="3.50.50.60">
    <property type="entry name" value="FAD/NAD(P)-binding domain"/>
    <property type="match status" value="2"/>
</dbReference>
<feature type="compositionally biased region" description="Basic and acidic residues" evidence="4">
    <location>
        <begin position="494"/>
        <end position="504"/>
    </location>
</feature>
<name>A0A059FNB3_9PROT</name>
<dbReference type="GO" id="GO:0050660">
    <property type="term" value="F:flavin adenine dinucleotide binding"/>
    <property type="evidence" value="ECO:0007669"/>
    <property type="project" value="InterPro"/>
</dbReference>
<keyword evidence="5" id="KW-0503">Monooxygenase</keyword>
<evidence type="ECO:0000256" key="2">
    <source>
        <dbReference type="ARBA" id="ARBA00022827"/>
    </source>
</evidence>
<dbReference type="AlphaFoldDB" id="A0A059FNB3"/>